<sequence length="400" mass="43652">MVRAEWNVRKVYTNGKLGLIRGSVRTTAPCDGCRQGHAGKMFTTALSDLRLSFKMCIFDQPGPVSGLYKLAGPIREQCKASYKRAEQSKPMSCSGGAAMGLNNMSQILSAYWLKVSGIVRKDGQLRISEISSSYWNCPEGLTGERMLGQDQLLVVSERMREGMKPPFPAAADAHEEMGENEILAVAWITHVHVADEGFMPKTRLLGLCGADGSKFGIRAVCTRRGKELPSVSGGIGKMCNEGTLSWPKVWSMHAKLQLEMRRKLLHQCFSSISLRQPGVAGKMLCKAQKPRVLRKLRGGGMEPATLTFLEANMQMDPPAGCICDALFCRRVSILFIDVSKCFASSEIGQPDCGTVILKDASILGVSARNARLSARFSLARVPSLYLLLAESADMGVLVRV</sequence>
<dbReference type="AlphaFoldDB" id="A0A1Q9EHX2"/>
<reference evidence="1 2" key="1">
    <citation type="submission" date="2016-02" db="EMBL/GenBank/DDBJ databases">
        <title>Genome analysis of coral dinoflagellate symbionts highlights evolutionary adaptations to a symbiotic lifestyle.</title>
        <authorList>
            <person name="Aranda M."/>
            <person name="Li Y."/>
            <person name="Liew Y.J."/>
            <person name="Baumgarten S."/>
            <person name="Simakov O."/>
            <person name="Wilson M."/>
            <person name="Piel J."/>
            <person name="Ashoor H."/>
            <person name="Bougouffa S."/>
            <person name="Bajic V.B."/>
            <person name="Ryu T."/>
            <person name="Ravasi T."/>
            <person name="Bayer T."/>
            <person name="Micklem G."/>
            <person name="Kim H."/>
            <person name="Bhak J."/>
            <person name="Lajeunesse T.C."/>
            <person name="Voolstra C.R."/>
        </authorList>
    </citation>
    <scope>NUCLEOTIDE SEQUENCE [LARGE SCALE GENOMIC DNA]</scope>
    <source>
        <strain evidence="1 2">CCMP2467</strain>
    </source>
</reference>
<dbReference type="Proteomes" id="UP000186817">
    <property type="component" value="Unassembled WGS sequence"/>
</dbReference>
<dbReference type="EMBL" id="LSRX01000148">
    <property type="protein sequence ID" value="OLQ07032.1"/>
    <property type="molecule type" value="Genomic_DNA"/>
</dbReference>
<accession>A0A1Q9EHX2</accession>
<dbReference type="OrthoDB" id="10270021at2759"/>
<keyword evidence="2" id="KW-1185">Reference proteome</keyword>
<name>A0A1Q9EHX2_SYMMI</name>
<protein>
    <submittedName>
        <fullName evidence="1">Uncharacterized protein</fullName>
    </submittedName>
</protein>
<comment type="caution">
    <text evidence="1">The sequence shown here is derived from an EMBL/GenBank/DDBJ whole genome shotgun (WGS) entry which is preliminary data.</text>
</comment>
<evidence type="ECO:0000313" key="2">
    <source>
        <dbReference type="Proteomes" id="UP000186817"/>
    </source>
</evidence>
<gene>
    <name evidence="1" type="ORF">AK812_SmicGene9599</name>
</gene>
<proteinExistence type="predicted"/>
<evidence type="ECO:0000313" key="1">
    <source>
        <dbReference type="EMBL" id="OLQ07032.1"/>
    </source>
</evidence>
<organism evidence="1 2">
    <name type="scientific">Symbiodinium microadriaticum</name>
    <name type="common">Dinoflagellate</name>
    <name type="synonym">Zooxanthella microadriatica</name>
    <dbReference type="NCBI Taxonomy" id="2951"/>
    <lineage>
        <taxon>Eukaryota</taxon>
        <taxon>Sar</taxon>
        <taxon>Alveolata</taxon>
        <taxon>Dinophyceae</taxon>
        <taxon>Suessiales</taxon>
        <taxon>Symbiodiniaceae</taxon>
        <taxon>Symbiodinium</taxon>
    </lineage>
</organism>